<dbReference type="VEuPathDB" id="VectorBase:HLOH_058400"/>
<dbReference type="GO" id="GO:0005615">
    <property type="term" value="C:extracellular space"/>
    <property type="evidence" value="ECO:0007669"/>
    <property type="project" value="TreeGrafter"/>
</dbReference>
<dbReference type="InterPro" id="IPR029058">
    <property type="entry name" value="AB_hydrolase_fold"/>
</dbReference>
<gene>
    <name evidence="6" type="ORF">HPB48_010639</name>
</gene>
<dbReference type="GO" id="GO:0005886">
    <property type="term" value="C:plasma membrane"/>
    <property type="evidence" value="ECO:0007669"/>
    <property type="project" value="TreeGrafter"/>
</dbReference>
<evidence type="ECO:0000256" key="4">
    <source>
        <dbReference type="ARBA" id="ARBA00023180"/>
    </source>
</evidence>
<dbReference type="OrthoDB" id="19653at2759"/>
<comment type="caution">
    <text evidence="6">The sequence shown here is derived from an EMBL/GenBank/DDBJ whole genome shotgun (WGS) entry which is preliminary data.</text>
</comment>
<dbReference type="AlphaFoldDB" id="A0A9J6G1C6"/>
<dbReference type="GO" id="GO:0006581">
    <property type="term" value="P:acetylcholine catabolic process"/>
    <property type="evidence" value="ECO:0007669"/>
    <property type="project" value="TreeGrafter"/>
</dbReference>
<dbReference type="EMBL" id="JABSTR010000004">
    <property type="protein sequence ID" value="KAH9368180.1"/>
    <property type="molecule type" value="Genomic_DNA"/>
</dbReference>
<dbReference type="InterPro" id="IPR002018">
    <property type="entry name" value="CarbesteraseB"/>
</dbReference>
<dbReference type="GO" id="GO:0019695">
    <property type="term" value="P:choline metabolic process"/>
    <property type="evidence" value="ECO:0007669"/>
    <property type="project" value="TreeGrafter"/>
</dbReference>
<sequence>MGNTMLDSKKRKQLPLIVIVVSSATAARSVVVTNEEGRVRGTVQDVLGKHIEIFLGIPYASPSVGHLRFLRPQPPPAWDDVYDATSIKDSFMQPRVSWVFHIPTPLSEDCLYVNVWTPNASLQLGLAVCIWFHGGIFKLGSAYEIRYDGAALAALNNVVVVSGNFRLGMFGFLDVDDESAPGNFGLWISCSLGEGCRRTERILVGTRNWSLCLARATVLWISIFISRFRLSSGFSIVCSIMSGTESIQGSMNSVYESTGIGNKVSAVLGCADVFQDLTTQTEIVVECLRSSPPDDIVNTTDEATAPKLLAFLPTFKTEFVPYLHPTARKRGYFGQ</sequence>
<dbReference type="PANTHER" id="PTHR43918">
    <property type="entry name" value="ACETYLCHOLINESTERASE"/>
    <property type="match status" value="1"/>
</dbReference>
<evidence type="ECO:0000313" key="7">
    <source>
        <dbReference type="Proteomes" id="UP000821853"/>
    </source>
</evidence>
<dbReference type="Gene3D" id="3.40.50.1820">
    <property type="entry name" value="alpha/beta hydrolase"/>
    <property type="match status" value="1"/>
</dbReference>
<proteinExistence type="inferred from homology"/>
<dbReference type="PANTHER" id="PTHR43918:SF4">
    <property type="entry name" value="CARBOXYLIC ESTER HYDROLASE"/>
    <property type="match status" value="1"/>
</dbReference>
<keyword evidence="2" id="KW-0719">Serine esterase</keyword>
<dbReference type="Proteomes" id="UP000821853">
    <property type="component" value="Chromosome 2"/>
</dbReference>
<evidence type="ECO:0000256" key="3">
    <source>
        <dbReference type="ARBA" id="ARBA00022801"/>
    </source>
</evidence>
<dbReference type="InterPro" id="IPR019819">
    <property type="entry name" value="Carboxylesterase_B_CS"/>
</dbReference>
<name>A0A9J6G1C6_HAELO</name>
<evidence type="ECO:0000256" key="2">
    <source>
        <dbReference type="ARBA" id="ARBA00022487"/>
    </source>
</evidence>
<evidence type="ECO:0000256" key="1">
    <source>
        <dbReference type="ARBA" id="ARBA00005964"/>
    </source>
</evidence>
<evidence type="ECO:0000259" key="5">
    <source>
        <dbReference type="Pfam" id="PF00135"/>
    </source>
</evidence>
<dbReference type="GO" id="GO:0003990">
    <property type="term" value="F:acetylcholinesterase activity"/>
    <property type="evidence" value="ECO:0007669"/>
    <property type="project" value="TreeGrafter"/>
</dbReference>
<protein>
    <recommendedName>
        <fullName evidence="5">Carboxylesterase type B domain-containing protein</fullName>
    </recommendedName>
</protein>
<accession>A0A9J6G1C6</accession>
<dbReference type="InterPro" id="IPR050654">
    <property type="entry name" value="AChE-related_enzymes"/>
</dbReference>
<organism evidence="6 7">
    <name type="scientific">Haemaphysalis longicornis</name>
    <name type="common">Bush tick</name>
    <dbReference type="NCBI Taxonomy" id="44386"/>
    <lineage>
        <taxon>Eukaryota</taxon>
        <taxon>Metazoa</taxon>
        <taxon>Ecdysozoa</taxon>
        <taxon>Arthropoda</taxon>
        <taxon>Chelicerata</taxon>
        <taxon>Arachnida</taxon>
        <taxon>Acari</taxon>
        <taxon>Parasitiformes</taxon>
        <taxon>Ixodida</taxon>
        <taxon>Ixodoidea</taxon>
        <taxon>Ixodidae</taxon>
        <taxon>Haemaphysalinae</taxon>
        <taxon>Haemaphysalis</taxon>
    </lineage>
</organism>
<keyword evidence="7" id="KW-1185">Reference proteome</keyword>
<keyword evidence="3" id="KW-0378">Hydrolase</keyword>
<reference evidence="6 7" key="1">
    <citation type="journal article" date="2020" name="Cell">
        <title>Large-Scale Comparative Analyses of Tick Genomes Elucidate Their Genetic Diversity and Vector Capacities.</title>
        <authorList>
            <consortium name="Tick Genome and Microbiome Consortium (TIGMIC)"/>
            <person name="Jia N."/>
            <person name="Wang J."/>
            <person name="Shi W."/>
            <person name="Du L."/>
            <person name="Sun Y."/>
            <person name="Zhan W."/>
            <person name="Jiang J.F."/>
            <person name="Wang Q."/>
            <person name="Zhang B."/>
            <person name="Ji P."/>
            <person name="Bell-Sakyi L."/>
            <person name="Cui X.M."/>
            <person name="Yuan T.T."/>
            <person name="Jiang B.G."/>
            <person name="Yang W.F."/>
            <person name="Lam T.T."/>
            <person name="Chang Q.C."/>
            <person name="Ding S.J."/>
            <person name="Wang X.J."/>
            <person name="Zhu J.G."/>
            <person name="Ruan X.D."/>
            <person name="Zhao L."/>
            <person name="Wei J.T."/>
            <person name="Ye R.Z."/>
            <person name="Que T.C."/>
            <person name="Du C.H."/>
            <person name="Zhou Y.H."/>
            <person name="Cheng J.X."/>
            <person name="Dai P.F."/>
            <person name="Guo W.B."/>
            <person name="Han X.H."/>
            <person name="Huang E.J."/>
            <person name="Li L.F."/>
            <person name="Wei W."/>
            <person name="Gao Y.C."/>
            <person name="Liu J.Z."/>
            <person name="Shao H.Z."/>
            <person name="Wang X."/>
            <person name="Wang C.C."/>
            <person name="Yang T.C."/>
            <person name="Huo Q.B."/>
            <person name="Li W."/>
            <person name="Chen H.Y."/>
            <person name="Chen S.E."/>
            <person name="Zhou L.G."/>
            <person name="Ni X.B."/>
            <person name="Tian J.H."/>
            <person name="Sheng Y."/>
            <person name="Liu T."/>
            <person name="Pan Y.S."/>
            <person name="Xia L.Y."/>
            <person name="Li J."/>
            <person name="Zhao F."/>
            <person name="Cao W.C."/>
        </authorList>
    </citation>
    <scope>NUCLEOTIDE SEQUENCE [LARGE SCALE GENOMIC DNA]</scope>
    <source>
        <strain evidence="6">HaeL-2018</strain>
    </source>
</reference>
<dbReference type="Pfam" id="PF00135">
    <property type="entry name" value="COesterase"/>
    <property type="match status" value="1"/>
</dbReference>
<comment type="similarity">
    <text evidence="1">Belongs to the type-B carboxylesterase/lipase family.</text>
</comment>
<keyword evidence="4" id="KW-0325">Glycoprotein</keyword>
<evidence type="ECO:0000313" key="6">
    <source>
        <dbReference type="EMBL" id="KAH9368180.1"/>
    </source>
</evidence>
<dbReference type="SUPFAM" id="SSF53474">
    <property type="entry name" value="alpha/beta-Hydrolases"/>
    <property type="match status" value="1"/>
</dbReference>
<feature type="domain" description="Carboxylesterase type B" evidence="5">
    <location>
        <begin position="30"/>
        <end position="187"/>
    </location>
</feature>
<dbReference type="PROSITE" id="PS00941">
    <property type="entry name" value="CARBOXYLESTERASE_B_2"/>
    <property type="match status" value="1"/>
</dbReference>